<dbReference type="InParanoid" id="A0A1B7NG30"/>
<feature type="region of interest" description="Disordered" evidence="1">
    <location>
        <begin position="57"/>
        <end position="103"/>
    </location>
</feature>
<feature type="region of interest" description="Disordered" evidence="1">
    <location>
        <begin position="1"/>
        <end position="40"/>
    </location>
</feature>
<evidence type="ECO:0000313" key="3">
    <source>
        <dbReference type="Proteomes" id="UP000092154"/>
    </source>
</evidence>
<feature type="compositionally biased region" description="Basic and acidic residues" evidence="1">
    <location>
        <begin position="223"/>
        <end position="235"/>
    </location>
</feature>
<keyword evidence="3" id="KW-1185">Reference proteome</keyword>
<feature type="compositionally biased region" description="Basic residues" evidence="1">
    <location>
        <begin position="75"/>
        <end position="94"/>
    </location>
</feature>
<feature type="region of interest" description="Disordered" evidence="1">
    <location>
        <begin position="189"/>
        <end position="241"/>
    </location>
</feature>
<dbReference type="EMBL" id="KV448131">
    <property type="protein sequence ID" value="OAX43901.1"/>
    <property type="molecule type" value="Genomic_DNA"/>
</dbReference>
<dbReference type="AlphaFoldDB" id="A0A1B7NG30"/>
<accession>A0A1B7NG30</accession>
<organism evidence="2 3">
    <name type="scientific">Rhizopogon vinicolor AM-OR11-026</name>
    <dbReference type="NCBI Taxonomy" id="1314800"/>
    <lineage>
        <taxon>Eukaryota</taxon>
        <taxon>Fungi</taxon>
        <taxon>Dikarya</taxon>
        <taxon>Basidiomycota</taxon>
        <taxon>Agaricomycotina</taxon>
        <taxon>Agaricomycetes</taxon>
        <taxon>Agaricomycetidae</taxon>
        <taxon>Boletales</taxon>
        <taxon>Suillineae</taxon>
        <taxon>Rhizopogonaceae</taxon>
        <taxon>Rhizopogon</taxon>
    </lineage>
</organism>
<reference evidence="2 3" key="1">
    <citation type="submission" date="2016-06" db="EMBL/GenBank/DDBJ databases">
        <title>Comparative genomics of the ectomycorrhizal sister species Rhizopogon vinicolor and Rhizopogon vesiculosus (Basidiomycota: Boletales) reveals a divergence of the mating type B locus.</title>
        <authorList>
            <consortium name="DOE Joint Genome Institute"/>
            <person name="Mujic A.B."/>
            <person name="Kuo A."/>
            <person name="Tritt A."/>
            <person name="Lipzen A."/>
            <person name="Chen C."/>
            <person name="Johnson J."/>
            <person name="Sharma A."/>
            <person name="Barry K."/>
            <person name="Grigoriev I.V."/>
            <person name="Spatafora J.W."/>
        </authorList>
    </citation>
    <scope>NUCLEOTIDE SEQUENCE [LARGE SCALE GENOMIC DNA]</scope>
    <source>
        <strain evidence="2 3">AM-OR11-026</strain>
    </source>
</reference>
<evidence type="ECO:0000313" key="2">
    <source>
        <dbReference type="EMBL" id="OAX43901.1"/>
    </source>
</evidence>
<feature type="compositionally biased region" description="Polar residues" evidence="1">
    <location>
        <begin position="1"/>
        <end position="27"/>
    </location>
</feature>
<dbReference type="OrthoDB" id="2683163at2759"/>
<dbReference type="Proteomes" id="UP000092154">
    <property type="component" value="Unassembled WGS sequence"/>
</dbReference>
<protein>
    <submittedName>
        <fullName evidence="2">Uncharacterized protein</fullName>
    </submittedName>
</protein>
<evidence type="ECO:0000256" key="1">
    <source>
        <dbReference type="SAM" id="MobiDB-lite"/>
    </source>
</evidence>
<gene>
    <name evidence="2" type="ORF">K503DRAFT_19093</name>
</gene>
<feature type="compositionally biased region" description="Basic residues" evidence="1">
    <location>
        <begin position="120"/>
        <end position="156"/>
    </location>
</feature>
<sequence>MAQYAFPSSHSPYSTQQPVVYTTSTPSHHGHGGYNYGAPLRRTTSAGHAYTTSPGYTYSTAAPSPGVQYLTVPSTHHRSRSHSRHTSHGHHGHGLGHSANASYPTTYATTAPVYIQSNSGHHRSHSRSHRHPSRSHSQSHHSHHHTPSHSHSHSHSHGYNGDYHRGRAPSVGDRVRQFFGMEPSSNSYYYGDQGRSRHNSFSGKNHSTRTGPLIFGSTNPRGYVDKHGREVDHRGRQIHRY</sequence>
<proteinExistence type="predicted"/>
<feature type="region of interest" description="Disordered" evidence="1">
    <location>
        <begin position="117"/>
        <end position="169"/>
    </location>
</feature>
<feature type="compositionally biased region" description="Polar residues" evidence="1">
    <location>
        <begin position="199"/>
        <end position="220"/>
    </location>
</feature>
<name>A0A1B7NG30_9AGAM</name>